<dbReference type="PROSITE" id="PS51863">
    <property type="entry name" value="LCN_CSAB"/>
    <property type="match status" value="1"/>
</dbReference>
<comment type="subcellular location">
    <subcellularLocation>
        <location evidence="1">Secreted</location>
    </subcellularLocation>
</comment>
<dbReference type="InterPro" id="IPR003614">
    <property type="entry name" value="Knottins"/>
</dbReference>
<keyword evidence="3" id="KW-0800">Toxin</keyword>
<evidence type="ECO:0000256" key="6">
    <source>
        <dbReference type="ARBA" id="ARBA00022910"/>
    </source>
</evidence>
<name>B8XH09_BUTIS</name>
<dbReference type="GO" id="GO:0005576">
    <property type="term" value="C:extracellular region"/>
    <property type="evidence" value="ECO:0007669"/>
    <property type="project" value="UniProtKB-SubCell"/>
</dbReference>
<dbReference type="SMART" id="SM00505">
    <property type="entry name" value="Knot1"/>
    <property type="match status" value="1"/>
</dbReference>
<dbReference type="GO" id="GO:0019871">
    <property type="term" value="F:sodium channel inhibitor activity"/>
    <property type="evidence" value="ECO:0007669"/>
    <property type="project" value="InterPro"/>
</dbReference>
<dbReference type="GO" id="GO:0090729">
    <property type="term" value="F:toxin activity"/>
    <property type="evidence" value="ECO:0007669"/>
    <property type="project" value="UniProtKB-KW"/>
</dbReference>
<keyword evidence="7" id="KW-1015">Disulfide bond</keyword>
<accession>B8XH09</accession>
<keyword evidence="8" id="KW-0732">Signal</keyword>
<protein>
    <submittedName>
        <fullName evidence="10">Putative depressant toxin Tx273</fullName>
    </submittedName>
</protein>
<evidence type="ECO:0000256" key="2">
    <source>
        <dbReference type="ARBA" id="ARBA00022525"/>
    </source>
</evidence>
<keyword evidence="2" id="KW-0964">Secreted</keyword>
<dbReference type="AlphaFoldDB" id="B8XH09"/>
<proteinExistence type="evidence at transcript level"/>
<dbReference type="InterPro" id="IPR044062">
    <property type="entry name" value="LCN-type_CS_alpha_beta_dom"/>
</dbReference>
<evidence type="ECO:0000313" key="10">
    <source>
        <dbReference type="EMBL" id="ACJ23118.1"/>
    </source>
</evidence>
<dbReference type="InterPro" id="IPR018218">
    <property type="entry name" value="Scorpion_toxinL"/>
</dbReference>
<sequence length="86" mass="9745">MKLLLLLIISASMLIGGLVNADGYPKQKNGCKYDCIINNKWCNGICKMHGGYYGYCWGWGLACWCEGLPEDKKWKYETNKCGRGKK</sequence>
<dbReference type="PRINTS" id="PR00285">
    <property type="entry name" value="SCORPNTOXIN"/>
</dbReference>
<feature type="signal peptide" evidence="8">
    <location>
        <begin position="1"/>
        <end position="21"/>
    </location>
</feature>
<evidence type="ECO:0000259" key="9">
    <source>
        <dbReference type="PROSITE" id="PS51863"/>
    </source>
</evidence>
<feature type="chain" id="PRO_5002878924" evidence="8">
    <location>
        <begin position="22"/>
        <end position="86"/>
    </location>
</feature>
<evidence type="ECO:0000256" key="8">
    <source>
        <dbReference type="SAM" id="SignalP"/>
    </source>
</evidence>
<dbReference type="Gene3D" id="3.30.30.10">
    <property type="entry name" value="Knottin, scorpion toxin-like"/>
    <property type="match status" value="1"/>
</dbReference>
<feature type="domain" description="LCN-type CS-alpha/beta" evidence="9">
    <location>
        <begin position="21"/>
        <end position="82"/>
    </location>
</feature>
<reference evidence="10" key="1">
    <citation type="submission" date="2008-10" db="EMBL/GenBank/DDBJ databases">
        <title>Buthus occitanus israelis scorpion toxin.</title>
        <authorList>
            <person name="Zilberberg N."/>
            <person name="Kozminsky-Atias A."/>
        </authorList>
    </citation>
    <scope>NUCLEOTIDE SEQUENCE</scope>
</reference>
<evidence type="ECO:0000256" key="7">
    <source>
        <dbReference type="ARBA" id="ARBA00023157"/>
    </source>
</evidence>
<keyword evidence="6" id="KW-0738">Voltage-gated sodium channel impairing toxin</keyword>
<evidence type="ECO:0000256" key="1">
    <source>
        <dbReference type="ARBA" id="ARBA00004613"/>
    </source>
</evidence>
<keyword evidence="5" id="KW-0872">Ion channel impairing toxin</keyword>
<organism evidence="10">
    <name type="scientific">Buthus israelis</name>
    <name type="common">Israeli scorpion</name>
    <name type="synonym">Buthus occitanus israelis</name>
    <dbReference type="NCBI Taxonomy" id="2899555"/>
    <lineage>
        <taxon>Eukaryota</taxon>
        <taxon>Metazoa</taxon>
        <taxon>Ecdysozoa</taxon>
        <taxon>Arthropoda</taxon>
        <taxon>Chelicerata</taxon>
        <taxon>Arachnida</taxon>
        <taxon>Scorpiones</taxon>
        <taxon>Buthida</taxon>
        <taxon>Buthoidea</taxon>
        <taxon>Buthidae</taxon>
        <taxon>Buthus</taxon>
    </lineage>
</organism>
<dbReference type="InterPro" id="IPR002061">
    <property type="entry name" value="Scorpion_toxinL/defensin"/>
</dbReference>
<dbReference type="GO" id="GO:0006952">
    <property type="term" value="P:defense response"/>
    <property type="evidence" value="ECO:0007669"/>
    <property type="project" value="InterPro"/>
</dbReference>
<dbReference type="CDD" id="cd23106">
    <property type="entry name" value="neurotoxins_LC_scorpion"/>
    <property type="match status" value="1"/>
</dbReference>
<dbReference type="Pfam" id="PF00537">
    <property type="entry name" value="Toxin_3"/>
    <property type="match status" value="1"/>
</dbReference>
<dbReference type="InterPro" id="IPR036574">
    <property type="entry name" value="Scorpion_toxin-like_sf"/>
</dbReference>
<evidence type="ECO:0000256" key="4">
    <source>
        <dbReference type="ARBA" id="ARBA00022699"/>
    </source>
</evidence>
<keyword evidence="4" id="KW-0528">Neurotoxin</keyword>
<dbReference type="EMBL" id="FJ360798">
    <property type="protein sequence ID" value="ACJ23118.1"/>
    <property type="molecule type" value="mRNA"/>
</dbReference>
<evidence type="ECO:0000256" key="5">
    <source>
        <dbReference type="ARBA" id="ARBA00022872"/>
    </source>
</evidence>
<evidence type="ECO:0000256" key="3">
    <source>
        <dbReference type="ARBA" id="ARBA00022656"/>
    </source>
</evidence>
<dbReference type="SUPFAM" id="SSF57095">
    <property type="entry name" value="Scorpion toxin-like"/>
    <property type="match status" value="1"/>
</dbReference>